<accession>A0A0E9SXX7</accession>
<organism evidence="1">
    <name type="scientific">Anguilla anguilla</name>
    <name type="common">European freshwater eel</name>
    <name type="synonym">Muraena anguilla</name>
    <dbReference type="NCBI Taxonomy" id="7936"/>
    <lineage>
        <taxon>Eukaryota</taxon>
        <taxon>Metazoa</taxon>
        <taxon>Chordata</taxon>
        <taxon>Craniata</taxon>
        <taxon>Vertebrata</taxon>
        <taxon>Euteleostomi</taxon>
        <taxon>Actinopterygii</taxon>
        <taxon>Neopterygii</taxon>
        <taxon>Teleostei</taxon>
        <taxon>Anguilliformes</taxon>
        <taxon>Anguillidae</taxon>
        <taxon>Anguilla</taxon>
    </lineage>
</organism>
<proteinExistence type="predicted"/>
<protein>
    <submittedName>
        <fullName evidence="1">Uncharacterized protein</fullName>
    </submittedName>
</protein>
<dbReference type="EMBL" id="GBXM01062426">
    <property type="protein sequence ID" value="JAH46151.1"/>
    <property type="molecule type" value="Transcribed_RNA"/>
</dbReference>
<reference evidence="1" key="2">
    <citation type="journal article" date="2015" name="Fish Shellfish Immunol.">
        <title>Early steps in the European eel (Anguilla anguilla)-Vibrio vulnificus interaction in the gills: Role of the RtxA13 toxin.</title>
        <authorList>
            <person name="Callol A."/>
            <person name="Pajuelo D."/>
            <person name="Ebbesson L."/>
            <person name="Teles M."/>
            <person name="MacKenzie S."/>
            <person name="Amaro C."/>
        </authorList>
    </citation>
    <scope>NUCLEOTIDE SEQUENCE</scope>
</reference>
<name>A0A0E9SXX7_ANGAN</name>
<dbReference type="AlphaFoldDB" id="A0A0E9SXX7"/>
<evidence type="ECO:0000313" key="1">
    <source>
        <dbReference type="EMBL" id="JAH46151.1"/>
    </source>
</evidence>
<reference evidence="1" key="1">
    <citation type="submission" date="2014-11" db="EMBL/GenBank/DDBJ databases">
        <authorList>
            <person name="Amaro Gonzalez C."/>
        </authorList>
    </citation>
    <scope>NUCLEOTIDE SEQUENCE</scope>
</reference>
<sequence>MAKHLFFYEINIKTQSTEICPKACENTVLQIYNNKLGILTLSKS</sequence>